<organism evidence="3 4">
    <name type="scientific">Lactococcus lactis subsp. hordniae</name>
    <dbReference type="NCBI Taxonomy" id="203404"/>
    <lineage>
        <taxon>Bacteria</taxon>
        <taxon>Bacillati</taxon>
        <taxon>Bacillota</taxon>
        <taxon>Bacilli</taxon>
        <taxon>Lactobacillales</taxon>
        <taxon>Streptococcaceae</taxon>
        <taxon>Lactococcus</taxon>
    </lineage>
</organism>
<evidence type="ECO:0000313" key="3">
    <source>
        <dbReference type="EMBL" id="PCS11418.1"/>
    </source>
</evidence>
<reference evidence="3 4" key="1">
    <citation type="submission" date="2014-12" db="EMBL/GenBank/DDBJ databases">
        <title>Draft genome sequences of 10 type strains of Lactococcus.</title>
        <authorList>
            <person name="Sun Z."/>
            <person name="Zhong Z."/>
            <person name="Liu W."/>
            <person name="Zhang W."/>
            <person name="Zhang H."/>
        </authorList>
    </citation>
    <scope>NUCLEOTIDE SEQUENCE [LARGE SCALE GENOMIC DNA]</scope>
    <source>
        <strain evidence="3 4">DSM 20450</strain>
    </source>
</reference>
<dbReference type="Pfam" id="PF14340">
    <property type="entry name" value="DUF4395"/>
    <property type="match status" value="1"/>
</dbReference>
<protein>
    <recommendedName>
        <fullName evidence="2">DUF4395 domain-containing protein</fullName>
    </recommendedName>
</protein>
<name>A0A2A5SD75_LACLH</name>
<dbReference type="Proteomes" id="UP000218744">
    <property type="component" value="Unassembled WGS sequence"/>
</dbReference>
<comment type="caution">
    <text evidence="3">The sequence shown here is derived from an EMBL/GenBank/DDBJ whole genome shotgun (WGS) entry which is preliminary data.</text>
</comment>
<feature type="domain" description="DUF4395" evidence="2">
    <location>
        <begin position="41"/>
        <end position="165"/>
    </location>
</feature>
<keyword evidence="1" id="KW-1133">Transmembrane helix</keyword>
<keyword evidence="1" id="KW-0812">Transmembrane</keyword>
<sequence length="178" mass="20434">MPSTNLLIKLKKSYNQNSPIKIKSIYQDWRVFMAKYTFQGIPRPLVRTNQTFIVLSVILAVVTHFYWILLLPILAGLSGILFEKNFIILIAKRFLKKKTSEYVLEDKSDLRFNQIIATVLLSASLISSITNHPILAIIFAAFVFLAASIALSGFCIGCWIHSQLRQYKYRRQVKKGLH</sequence>
<evidence type="ECO:0000313" key="4">
    <source>
        <dbReference type="Proteomes" id="UP000218744"/>
    </source>
</evidence>
<proteinExistence type="predicted"/>
<feature type="transmembrane region" description="Helical" evidence="1">
    <location>
        <begin position="51"/>
        <end position="67"/>
    </location>
</feature>
<dbReference type="EMBL" id="JXKA01000017">
    <property type="protein sequence ID" value="PCS11418.1"/>
    <property type="molecule type" value="Genomic_DNA"/>
</dbReference>
<gene>
    <name evidence="3" type="ORF">RU90_GL000715</name>
</gene>
<keyword evidence="1" id="KW-0472">Membrane</keyword>
<dbReference type="InterPro" id="IPR025508">
    <property type="entry name" value="DUF4395"/>
</dbReference>
<evidence type="ECO:0000256" key="1">
    <source>
        <dbReference type="SAM" id="Phobius"/>
    </source>
</evidence>
<feature type="transmembrane region" description="Helical" evidence="1">
    <location>
        <begin position="135"/>
        <end position="160"/>
    </location>
</feature>
<dbReference type="AlphaFoldDB" id="A0A2A5SD75"/>
<evidence type="ECO:0000259" key="2">
    <source>
        <dbReference type="Pfam" id="PF14340"/>
    </source>
</evidence>
<accession>A0A2A5SD75</accession>